<feature type="region of interest" description="Disordered" evidence="8">
    <location>
        <begin position="91"/>
        <end position="118"/>
    </location>
</feature>
<dbReference type="InterPro" id="IPR046347">
    <property type="entry name" value="bZIP_sf"/>
</dbReference>
<dbReference type="Gene3D" id="1.20.5.170">
    <property type="match status" value="1"/>
</dbReference>
<name>A0A9P6X513_RHIOR</name>
<sequence length="437" mass="49617">MADYIKFEQDNNDNFMDTYLNADYLTSDLPLSPPNSSSSSTGSYSPEKQVASDFLLDMNVDDLLLNNEWMVNPYLLLEQPNEQDALASLFLSSPPTEAPKKKRGRKKREVQQQVQQVSSSLLAPKPVINTEPIVKFEPSPPAENNKLLSNEQEAQKAAQLAKRQERLIKNRAAALLSRKRKREHLNSLEEENQKLHGQVDELEKRIQTLEKENSELKEKLNIKPTTITTKKTTGVVFMILFFSFALFTLPSRMMFNNQQLTVGGSSVISRQQYPLIDDGSSISSHSMTPSLLCTGDCKDQSTDLVLIDSVRPRDLQMWINHKLEKKQSDKQSHVYLYSKEFLQIASLTKTNKYKGNKPMLSLISPYNQTADISDRYLQIDVQVLGSKVIEGQLTSLQQYDYPSALLDGIKKDLITYPRIIKKKPTISIPIENSRVIS</sequence>
<keyword evidence="6" id="KW-0539">Nucleus</keyword>
<comment type="similarity">
    <text evidence="2">Belongs to the bZIP family.</text>
</comment>
<evidence type="ECO:0000256" key="7">
    <source>
        <dbReference type="SAM" id="Coils"/>
    </source>
</evidence>
<dbReference type="InterPro" id="IPR004827">
    <property type="entry name" value="bZIP"/>
</dbReference>
<keyword evidence="4" id="KW-0238">DNA-binding</keyword>
<dbReference type="GO" id="GO:0003700">
    <property type="term" value="F:DNA-binding transcription factor activity"/>
    <property type="evidence" value="ECO:0007669"/>
    <property type="project" value="InterPro"/>
</dbReference>
<evidence type="ECO:0000313" key="12">
    <source>
        <dbReference type="Proteomes" id="UP000716291"/>
    </source>
</evidence>
<dbReference type="PANTHER" id="PTHR47416">
    <property type="entry name" value="BASIC-LEUCINE ZIPPER TRANSCRIPTION FACTOR F-RELATED"/>
    <property type="match status" value="1"/>
</dbReference>
<evidence type="ECO:0000256" key="3">
    <source>
        <dbReference type="ARBA" id="ARBA00023015"/>
    </source>
</evidence>
<keyword evidence="7" id="KW-0175">Coiled coil</keyword>
<feature type="transmembrane region" description="Helical" evidence="9">
    <location>
        <begin position="232"/>
        <end position="249"/>
    </location>
</feature>
<comment type="subcellular location">
    <subcellularLocation>
        <location evidence="1">Nucleus</location>
    </subcellularLocation>
</comment>
<accession>A0A9P6X513</accession>
<dbReference type="CDD" id="cd14704">
    <property type="entry name" value="bZIP_HY5-like"/>
    <property type="match status" value="1"/>
</dbReference>
<proteinExistence type="inferred from homology"/>
<evidence type="ECO:0000256" key="4">
    <source>
        <dbReference type="ARBA" id="ARBA00023125"/>
    </source>
</evidence>
<dbReference type="GO" id="GO:0005634">
    <property type="term" value="C:nucleus"/>
    <property type="evidence" value="ECO:0007669"/>
    <property type="project" value="UniProtKB-SubCell"/>
</dbReference>
<evidence type="ECO:0000256" key="1">
    <source>
        <dbReference type="ARBA" id="ARBA00004123"/>
    </source>
</evidence>
<dbReference type="Pfam" id="PF00170">
    <property type="entry name" value="bZIP_1"/>
    <property type="match status" value="1"/>
</dbReference>
<evidence type="ECO:0000256" key="2">
    <source>
        <dbReference type="ARBA" id="ARBA00007163"/>
    </source>
</evidence>
<keyword evidence="9" id="KW-1133">Transmembrane helix</keyword>
<keyword evidence="3" id="KW-0805">Transcription regulation</keyword>
<keyword evidence="12" id="KW-1185">Reference proteome</keyword>
<dbReference type="SMART" id="SM00338">
    <property type="entry name" value="BRLZ"/>
    <property type="match status" value="1"/>
</dbReference>
<keyword evidence="9" id="KW-0472">Membrane</keyword>
<gene>
    <name evidence="11" type="ORF">G6F64_008351</name>
</gene>
<keyword evidence="5" id="KW-0804">Transcription</keyword>
<dbReference type="GO" id="GO:0003677">
    <property type="term" value="F:DNA binding"/>
    <property type="evidence" value="ECO:0007669"/>
    <property type="project" value="UniProtKB-KW"/>
</dbReference>
<evidence type="ECO:0000259" key="10">
    <source>
        <dbReference type="PROSITE" id="PS50217"/>
    </source>
</evidence>
<evidence type="ECO:0000256" key="9">
    <source>
        <dbReference type="SAM" id="Phobius"/>
    </source>
</evidence>
<reference evidence="11" key="1">
    <citation type="journal article" date="2020" name="Microb. Genom.">
        <title>Genetic diversity of clinical and environmental Mucorales isolates obtained from an investigation of mucormycosis cases among solid organ transplant recipients.</title>
        <authorList>
            <person name="Nguyen M.H."/>
            <person name="Kaul D."/>
            <person name="Muto C."/>
            <person name="Cheng S.J."/>
            <person name="Richter R.A."/>
            <person name="Bruno V.M."/>
            <person name="Liu G."/>
            <person name="Beyhan S."/>
            <person name="Sundermann A.J."/>
            <person name="Mounaud S."/>
            <person name="Pasculle A.W."/>
            <person name="Nierman W.C."/>
            <person name="Driscoll E."/>
            <person name="Cumbie R."/>
            <person name="Clancy C.J."/>
            <person name="Dupont C.L."/>
        </authorList>
    </citation>
    <scope>NUCLEOTIDE SEQUENCE</scope>
    <source>
        <strain evidence="11">GL11</strain>
    </source>
</reference>
<dbReference type="Proteomes" id="UP000716291">
    <property type="component" value="Unassembled WGS sequence"/>
</dbReference>
<dbReference type="SUPFAM" id="SSF57959">
    <property type="entry name" value="Leucine zipper domain"/>
    <property type="match status" value="1"/>
</dbReference>
<dbReference type="PANTHER" id="PTHR47416:SF8">
    <property type="entry name" value="BASIC-LEUCINE ZIPPER TRANSCRIPTION FACTOR E-RELATED"/>
    <property type="match status" value="1"/>
</dbReference>
<dbReference type="OrthoDB" id="674948at2759"/>
<feature type="domain" description="BZIP" evidence="10">
    <location>
        <begin position="160"/>
        <end position="220"/>
    </location>
</feature>
<organism evidence="11 12">
    <name type="scientific">Rhizopus oryzae</name>
    <name type="common">Mucormycosis agent</name>
    <name type="synonym">Rhizopus arrhizus var. delemar</name>
    <dbReference type="NCBI Taxonomy" id="64495"/>
    <lineage>
        <taxon>Eukaryota</taxon>
        <taxon>Fungi</taxon>
        <taxon>Fungi incertae sedis</taxon>
        <taxon>Mucoromycota</taxon>
        <taxon>Mucoromycotina</taxon>
        <taxon>Mucoromycetes</taxon>
        <taxon>Mucorales</taxon>
        <taxon>Mucorineae</taxon>
        <taxon>Rhizopodaceae</taxon>
        <taxon>Rhizopus</taxon>
    </lineage>
</organism>
<evidence type="ECO:0000256" key="6">
    <source>
        <dbReference type="ARBA" id="ARBA00023242"/>
    </source>
</evidence>
<dbReference type="PROSITE" id="PS50217">
    <property type="entry name" value="BZIP"/>
    <property type="match status" value="1"/>
</dbReference>
<protein>
    <recommendedName>
        <fullName evidence="10">BZIP domain-containing protein</fullName>
    </recommendedName>
</protein>
<dbReference type="AlphaFoldDB" id="A0A9P6X513"/>
<evidence type="ECO:0000256" key="8">
    <source>
        <dbReference type="SAM" id="MobiDB-lite"/>
    </source>
</evidence>
<dbReference type="EMBL" id="JAANQT010001358">
    <property type="protein sequence ID" value="KAG1305474.1"/>
    <property type="molecule type" value="Genomic_DNA"/>
</dbReference>
<comment type="caution">
    <text evidence="11">The sequence shown here is derived from an EMBL/GenBank/DDBJ whole genome shotgun (WGS) entry which is preliminary data.</text>
</comment>
<keyword evidence="9" id="KW-0812">Transmembrane</keyword>
<evidence type="ECO:0000313" key="11">
    <source>
        <dbReference type="EMBL" id="KAG1305474.1"/>
    </source>
</evidence>
<evidence type="ECO:0000256" key="5">
    <source>
        <dbReference type="ARBA" id="ARBA00023163"/>
    </source>
</evidence>
<feature type="coiled-coil region" evidence="7">
    <location>
        <begin position="144"/>
        <end position="219"/>
    </location>
</feature>